<evidence type="ECO:0000256" key="7">
    <source>
        <dbReference type="RuleBase" id="RU363032"/>
    </source>
</evidence>
<dbReference type="Pfam" id="PF00528">
    <property type="entry name" value="BPD_transp_1"/>
    <property type="match status" value="1"/>
</dbReference>
<dbReference type="Pfam" id="PF19300">
    <property type="entry name" value="BPD_transp_1_N"/>
    <property type="match status" value="1"/>
</dbReference>
<feature type="transmembrane region" description="Helical" evidence="7">
    <location>
        <begin position="233"/>
        <end position="253"/>
    </location>
</feature>
<feature type="transmembrane region" description="Helical" evidence="7">
    <location>
        <begin position="168"/>
        <end position="191"/>
    </location>
</feature>
<proteinExistence type="inferred from homology"/>
<sequence length="368" mass="39963">MRSDGELQAELLPPEGEQAAAPVVRRPRRSKAWLRLRGTLSTLASVPITLFGLALVTFFIGRVVPIDPVLAIVGDRAPADVVERARLDLGLDQPLYVQFWRYLGQILHGDLGRSVMTSNSVTDDIARYFPATFELATVAIIVAVVIGVPLGVWAATKQGKWQDQAVRLFCLAGHSLPVFVLGLLSLLLFYAKLGWAPGPGRQSIYFEGMVDERSGILTVDSLLAGDWGAFWDALAHLAQPAGVLAFFSLAYIARMTRAFMLAELKSEYVTTARAKGLSNARIVWRHAFGNITVPLVTVLAMTYAGLLEGAVLTETIFSWPGLGQYLTVSLLNADMNAVLGATLVVGLIYVALNLLADALYRLLDPRVT</sequence>
<evidence type="ECO:0000256" key="6">
    <source>
        <dbReference type="ARBA" id="ARBA00023136"/>
    </source>
</evidence>
<evidence type="ECO:0000256" key="1">
    <source>
        <dbReference type="ARBA" id="ARBA00004651"/>
    </source>
</evidence>
<dbReference type="EMBL" id="JACTNG010000004">
    <property type="protein sequence ID" value="MBO1079400.1"/>
    <property type="molecule type" value="Genomic_DNA"/>
</dbReference>
<reference evidence="9 10" key="1">
    <citation type="submission" date="2020-09" db="EMBL/GenBank/DDBJ databases">
        <title>Roseomonas.</title>
        <authorList>
            <person name="Zhu W."/>
        </authorList>
    </citation>
    <scope>NUCLEOTIDE SEQUENCE [LARGE SCALE GENOMIC DNA]</scope>
    <source>
        <strain evidence="9 10">573</strain>
    </source>
</reference>
<gene>
    <name evidence="9" type="ORF">IAI61_10175</name>
</gene>
<dbReference type="CDD" id="cd06261">
    <property type="entry name" value="TM_PBP2"/>
    <property type="match status" value="1"/>
</dbReference>
<dbReference type="Gene3D" id="1.10.3720.10">
    <property type="entry name" value="MetI-like"/>
    <property type="match status" value="1"/>
</dbReference>
<feature type="transmembrane region" description="Helical" evidence="7">
    <location>
        <begin position="291"/>
        <end position="317"/>
    </location>
</feature>
<dbReference type="RefSeq" id="WP_207416971.1">
    <property type="nucleotide sequence ID" value="NZ_CP061177.1"/>
</dbReference>
<feature type="transmembrane region" description="Helical" evidence="7">
    <location>
        <begin position="135"/>
        <end position="156"/>
    </location>
</feature>
<accession>A0ABS3KR14</accession>
<keyword evidence="6 7" id="KW-0472">Membrane</keyword>
<dbReference type="InterPro" id="IPR000515">
    <property type="entry name" value="MetI-like"/>
</dbReference>
<dbReference type="PANTHER" id="PTHR43163">
    <property type="entry name" value="DIPEPTIDE TRANSPORT SYSTEM PERMEASE PROTEIN DPPB-RELATED"/>
    <property type="match status" value="1"/>
</dbReference>
<keyword evidence="10" id="KW-1185">Reference proteome</keyword>
<dbReference type="PROSITE" id="PS50928">
    <property type="entry name" value="ABC_TM1"/>
    <property type="match status" value="1"/>
</dbReference>
<evidence type="ECO:0000259" key="8">
    <source>
        <dbReference type="PROSITE" id="PS50928"/>
    </source>
</evidence>
<dbReference type="Proteomes" id="UP001518989">
    <property type="component" value="Unassembled WGS sequence"/>
</dbReference>
<dbReference type="InterPro" id="IPR035906">
    <property type="entry name" value="MetI-like_sf"/>
</dbReference>
<feature type="transmembrane region" description="Helical" evidence="7">
    <location>
        <begin position="38"/>
        <end position="60"/>
    </location>
</feature>
<keyword evidence="4 7" id="KW-0812">Transmembrane</keyword>
<evidence type="ECO:0000313" key="9">
    <source>
        <dbReference type="EMBL" id="MBO1079400.1"/>
    </source>
</evidence>
<evidence type="ECO:0000256" key="4">
    <source>
        <dbReference type="ARBA" id="ARBA00022692"/>
    </source>
</evidence>
<evidence type="ECO:0000256" key="3">
    <source>
        <dbReference type="ARBA" id="ARBA00022475"/>
    </source>
</evidence>
<comment type="caution">
    <text evidence="9">The sequence shown here is derived from an EMBL/GenBank/DDBJ whole genome shotgun (WGS) entry which is preliminary data.</text>
</comment>
<dbReference type="PANTHER" id="PTHR43163:SF8">
    <property type="entry name" value="D,D-DIPEPTIDE TRANSPORT SYSTEM PERMEASE PROTEIN DDPB-RELATED"/>
    <property type="match status" value="1"/>
</dbReference>
<comment type="subcellular location">
    <subcellularLocation>
        <location evidence="1 7">Cell membrane</location>
        <topology evidence="1 7">Multi-pass membrane protein</topology>
    </subcellularLocation>
</comment>
<keyword evidence="3" id="KW-1003">Cell membrane</keyword>
<evidence type="ECO:0000256" key="2">
    <source>
        <dbReference type="ARBA" id="ARBA00022448"/>
    </source>
</evidence>
<dbReference type="SUPFAM" id="SSF161098">
    <property type="entry name" value="MetI-like"/>
    <property type="match status" value="1"/>
</dbReference>
<keyword evidence="2 7" id="KW-0813">Transport</keyword>
<organism evidence="9 10">
    <name type="scientific">Roseomonas haemaphysalidis</name>
    <dbReference type="NCBI Taxonomy" id="2768162"/>
    <lineage>
        <taxon>Bacteria</taxon>
        <taxon>Pseudomonadati</taxon>
        <taxon>Pseudomonadota</taxon>
        <taxon>Alphaproteobacteria</taxon>
        <taxon>Acetobacterales</taxon>
        <taxon>Roseomonadaceae</taxon>
        <taxon>Roseomonas</taxon>
    </lineage>
</organism>
<feature type="domain" description="ABC transmembrane type-1" evidence="8">
    <location>
        <begin position="129"/>
        <end position="360"/>
    </location>
</feature>
<name>A0ABS3KR14_9PROT</name>
<keyword evidence="5 7" id="KW-1133">Transmembrane helix</keyword>
<evidence type="ECO:0000313" key="10">
    <source>
        <dbReference type="Proteomes" id="UP001518989"/>
    </source>
</evidence>
<evidence type="ECO:0000256" key="5">
    <source>
        <dbReference type="ARBA" id="ARBA00022989"/>
    </source>
</evidence>
<protein>
    <submittedName>
        <fullName evidence="9">ABC transporter permease</fullName>
    </submittedName>
</protein>
<feature type="transmembrane region" description="Helical" evidence="7">
    <location>
        <begin position="337"/>
        <end position="356"/>
    </location>
</feature>
<comment type="similarity">
    <text evidence="7">Belongs to the binding-protein-dependent transport system permease family.</text>
</comment>
<dbReference type="InterPro" id="IPR045621">
    <property type="entry name" value="BPD_transp_1_N"/>
</dbReference>